<evidence type="ECO:0000256" key="1">
    <source>
        <dbReference type="ARBA" id="ARBA00000085"/>
    </source>
</evidence>
<keyword evidence="5 10" id="KW-0418">Kinase</keyword>
<evidence type="ECO:0000256" key="2">
    <source>
        <dbReference type="ARBA" id="ARBA00012438"/>
    </source>
</evidence>
<dbReference type="SUPFAM" id="SSF55785">
    <property type="entry name" value="PYP-like sensor domain (PAS domain)"/>
    <property type="match status" value="4"/>
</dbReference>
<organism evidence="10 11">
    <name type="scientific">Lunatimonas lonarensis</name>
    <dbReference type="NCBI Taxonomy" id="1232681"/>
    <lineage>
        <taxon>Bacteria</taxon>
        <taxon>Pseudomonadati</taxon>
        <taxon>Bacteroidota</taxon>
        <taxon>Cytophagia</taxon>
        <taxon>Cytophagales</taxon>
        <taxon>Cyclobacteriaceae</taxon>
    </lineage>
</organism>
<comment type="caution">
    <text evidence="10">The sequence shown here is derived from an EMBL/GenBank/DDBJ whole genome shotgun (WGS) entry which is preliminary data.</text>
</comment>
<dbReference type="GO" id="GO:0000155">
    <property type="term" value="F:phosphorelay sensor kinase activity"/>
    <property type="evidence" value="ECO:0007669"/>
    <property type="project" value="InterPro"/>
</dbReference>
<protein>
    <recommendedName>
        <fullName evidence="2">histidine kinase</fullName>
        <ecNumber evidence="2">2.7.13.3</ecNumber>
    </recommendedName>
</protein>
<dbReference type="InterPro" id="IPR003594">
    <property type="entry name" value="HATPase_dom"/>
</dbReference>
<evidence type="ECO:0000256" key="4">
    <source>
        <dbReference type="ARBA" id="ARBA00022679"/>
    </source>
</evidence>
<evidence type="ECO:0000313" key="11">
    <source>
        <dbReference type="Proteomes" id="UP000013909"/>
    </source>
</evidence>
<dbReference type="SUPFAM" id="SSF47384">
    <property type="entry name" value="Homodimeric domain of signal transducing histidine kinase"/>
    <property type="match status" value="1"/>
</dbReference>
<dbReference type="InterPro" id="IPR013655">
    <property type="entry name" value="PAS_fold_3"/>
</dbReference>
<evidence type="ECO:0000256" key="3">
    <source>
        <dbReference type="ARBA" id="ARBA00022553"/>
    </source>
</evidence>
<dbReference type="InterPro" id="IPR005467">
    <property type="entry name" value="His_kinase_dom"/>
</dbReference>
<feature type="domain" description="Histidine kinase" evidence="7">
    <location>
        <begin position="545"/>
        <end position="758"/>
    </location>
</feature>
<gene>
    <name evidence="10" type="ORF">ADIS_3290</name>
</gene>
<dbReference type="SMART" id="SM00086">
    <property type="entry name" value="PAC"/>
    <property type="match status" value="3"/>
</dbReference>
<dbReference type="Gene3D" id="3.30.450.20">
    <property type="entry name" value="PAS domain"/>
    <property type="match status" value="4"/>
</dbReference>
<comment type="catalytic activity">
    <reaction evidence="1">
        <text>ATP + protein L-histidine = ADP + protein N-phospho-L-histidine.</text>
        <dbReference type="EC" id="2.7.13.3"/>
    </reaction>
</comment>
<dbReference type="PATRIC" id="fig|1288963.3.peg.3283"/>
<dbReference type="Pfam" id="PF13426">
    <property type="entry name" value="PAS_9"/>
    <property type="match status" value="2"/>
</dbReference>
<dbReference type="Pfam" id="PF08447">
    <property type="entry name" value="PAS_3"/>
    <property type="match status" value="2"/>
</dbReference>
<dbReference type="InterPro" id="IPR000700">
    <property type="entry name" value="PAS-assoc_C"/>
</dbReference>
<dbReference type="AlphaFoldDB" id="R7ZPZ7"/>
<evidence type="ECO:0000259" key="9">
    <source>
        <dbReference type="PROSITE" id="PS50113"/>
    </source>
</evidence>
<dbReference type="InterPro" id="IPR036890">
    <property type="entry name" value="HATPase_C_sf"/>
</dbReference>
<dbReference type="InterPro" id="IPR052162">
    <property type="entry name" value="Sensor_kinase/Photoreceptor"/>
</dbReference>
<keyword evidence="11" id="KW-1185">Reference proteome</keyword>
<dbReference type="PANTHER" id="PTHR43304:SF1">
    <property type="entry name" value="PAC DOMAIN-CONTAINING PROTEIN"/>
    <property type="match status" value="1"/>
</dbReference>
<dbReference type="InterPro" id="IPR036097">
    <property type="entry name" value="HisK_dim/P_sf"/>
</dbReference>
<dbReference type="PANTHER" id="PTHR43304">
    <property type="entry name" value="PHYTOCHROME-LIKE PROTEIN CPH1"/>
    <property type="match status" value="1"/>
</dbReference>
<dbReference type="InterPro" id="IPR004358">
    <property type="entry name" value="Sig_transdc_His_kin-like_C"/>
</dbReference>
<accession>R7ZPZ7</accession>
<dbReference type="SMART" id="SM00091">
    <property type="entry name" value="PAS"/>
    <property type="match status" value="4"/>
</dbReference>
<keyword evidence="3" id="KW-0597">Phosphoprotein</keyword>
<feature type="domain" description="PAS" evidence="8">
    <location>
        <begin position="129"/>
        <end position="201"/>
    </location>
</feature>
<proteinExistence type="predicted"/>
<feature type="coiled-coil region" evidence="6">
    <location>
        <begin position="511"/>
        <end position="538"/>
    </location>
</feature>
<dbReference type="InterPro" id="IPR000014">
    <property type="entry name" value="PAS"/>
</dbReference>
<reference evidence="10 11" key="1">
    <citation type="submission" date="2013-02" db="EMBL/GenBank/DDBJ databases">
        <title>A novel strain isolated from Lonar lake, Maharashtra, India.</title>
        <authorList>
            <person name="Singh A."/>
        </authorList>
    </citation>
    <scope>NUCLEOTIDE SEQUENCE [LARGE SCALE GENOMIC DNA]</scope>
    <source>
        <strain evidence="10 11">AK24</strain>
    </source>
</reference>
<dbReference type="SMART" id="SM00388">
    <property type="entry name" value="HisKA"/>
    <property type="match status" value="1"/>
</dbReference>
<dbReference type="STRING" id="1232681.ADIS_3290"/>
<evidence type="ECO:0000313" key="10">
    <source>
        <dbReference type="EMBL" id="EON76162.1"/>
    </source>
</evidence>
<feature type="domain" description="PAS" evidence="8">
    <location>
        <begin position="394"/>
        <end position="465"/>
    </location>
</feature>
<evidence type="ECO:0000256" key="6">
    <source>
        <dbReference type="SAM" id="Coils"/>
    </source>
</evidence>
<sequence length="758" mass="86277">MVVNANYSSFFALNPFPSWVYDPSSLQLMDVNQAALDLFGFQREVFLGLNLRDLICVEECASFLNAHDEVKEFGVNACLGVFTHRKHTGGSVRLEIHVHKVETDGRCCFAVTGRDVTQQESSELRLRDFEEKLKALSAMAKIGYWRMEADGVNVYWTDEVYRIFGKNKDRVELNFDRLAQSIHPDDREMVDRERDAVFAGERELDVVFRIILDEGGVKWVYAIGRLERSDNGTPIACEGTVQDITEQKGLELRMARISEELRKSEHRFKAVQEISPDGFSLLRPCRDKNGKVVDFTWIFQNKAIEKINGIDSNEIVGRNLLELFPSHRETPLFSSYVEVANSGVSKIMEEVYAGDLVSTPTWLRIVVVPLAGDIAILSQNITDQKVAQEKLRASEAKYRTIFDIASVGIAQADPRTGRITLVNSYYETITGYSQAELYAMNFKELTHPDDRQRDWEIYSKAARGEAEYKNEKRYVRKDGSIVWVRLHVVFVRDEEGAPILSVAICEEITERKTYEQQLLALNDSLKKYAHELEQSNAELEQFAFITSHDLQEPLRMISSFMDQLKRKYGDQLDEKANQYIHFASDGAKRMKRIVVDLLEYSRAGKCEDSIEYVDLAELVADYQLLRRKVMSDKFVKLNVAKLPTVKCCKAPLIQALHCLLDNAINYSKPGESPVISIQSAELEGYWEISISDQGIGIAPENHERIFVIFQRLNNQQEYAGTGIGLSIAKKQVESWGGKIRVESTLGEGSTFYFTIPKG</sequence>
<dbReference type="Pfam" id="PF02518">
    <property type="entry name" value="HATPase_c"/>
    <property type="match status" value="1"/>
</dbReference>
<dbReference type="SMART" id="SM00387">
    <property type="entry name" value="HATPase_c"/>
    <property type="match status" value="1"/>
</dbReference>
<dbReference type="Gene3D" id="3.30.565.10">
    <property type="entry name" value="Histidine kinase-like ATPase, C-terminal domain"/>
    <property type="match status" value="1"/>
</dbReference>
<evidence type="ECO:0000256" key="5">
    <source>
        <dbReference type="ARBA" id="ARBA00022777"/>
    </source>
</evidence>
<dbReference type="InterPro" id="IPR001610">
    <property type="entry name" value="PAC"/>
</dbReference>
<keyword evidence="6" id="KW-0175">Coiled coil</keyword>
<evidence type="ECO:0000259" key="8">
    <source>
        <dbReference type="PROSITE" id="PS50112"/>
    </source>
</evidence>
<dbReference type="PROSITE" id="PS50112">
    <property type="entry name" value="PAS"/>
    <property type="match status" value="2"/>
</dbReference>
<dbReference type="NCBIfam" id="TIGR00229">
    <property type="entry name" value="sensory_box"/>
    <property type="match status" value="3"/>
</dbReference>
<dbReference type="SUPFAM" id="SSF55874">
    <property type="entry name" value="ATPase domain of HSP90 chaperone/DNA topoisomerase II/histidine kinase"/>
    <property type="match status" value="1"/>
</dbReference>
<dbReference type="InterPro" id="IPR003661">
    <property type="entry name" value="HisK_dim/P_dom"/>
</dbReference>
<dbReference type="PROSITE" id="PS50113">
    <property type="entry name" value="PAC"/>
    <property type="match status" value="2"/>
</dbReference>
<dbReference type="PROSITE" id="PS50109">
    <property type="entry name" value="HIS_KIN"/>
    <property type="match status" value="1"/>
</dbReference>
<dbReference type="InterPro" id="IPR035965">
    <property type="entry name" value="PAS-like_dom_sf"/>
</dbReference>
<name>R7ZPZ7_9BACT</name>
<dbReference type="Gene3D" id="2.10.70.100">
    <property type="match status" value="1"/>
</dbReference>
<dbReference type="PRINTS" id="PR00344">
    <property type="entry name" value="BCTRLSENSOR"/>
</dbReference>
<feature type="domain" description="PAC" evidence="9">
    <location>
        <begin position="468"/>
        <end position="520"/>
    </location>
</feature>
<dbReference type="CDD" id="cd00130">
    <property type="entry name" value="PAS"/>
    <property type="match status" value="3"/>
</dbReference>
<dbReference type="Pfam" id="PF00512">
    <property type="entry name" value="HisKA"/>
    <property type="match status" value="1"/>
</dbReference>
<dbReference type="EMBL" id="AQHR01000088">
    <property type="protein sequence ID" value="EON76162.1"/>
    <property type="molecule type" value="Genomic_DNA"/>
</dbReference>
<dbReference type="EC" id="2.7.13.3" evidence="2"/>
<dbReference type="CDD" id="cd00082">
    <property type="entry name" value="HisKA"/>
    <property type="match status" value="1"/>
</dbReference>
<feature type="domain" description="PAC" evidence="9">
    <location>
        <begin position="204"/>
        <end position="256"/>
    </location>
</feature>
<dbReference type="Proteomes" id="UP000013909">
    <property type="component" value="Unassembled WGS sequence"/>
</dbReference>
<evidence type="ECO:0000259" key="7">
    <source>
        <dbReference type="PROSITE" id="PS50109"/>
    </source>
</evidence>
<dbReference type="Gene3D" id="1.10.287.130">
    <property type="match status" value="1"/>
</dbReference>
<keyword evidence="4" id="KW-0808">Transferase</keyword>